<keyword evidence="1" id="KW-0812">Transmembrane</keyword>
<evidence type="ECO:0000313" key="3">
    <source>
        <dbReference type="EMBL" id="HIU61804.1"/>
    </source>
</evidence>
<keyword evidence="1" id="KW-1133">Transmembrane helix</keyword>
<dbReference type="Proteomes" id="UP000824110">
    <property type="component" value="Unassembled WGS sequence"/>
</dbReference>
<dbReference type="AlphaFoldDB" id="A0A9D1SIK9"/>
<proteinExistence type="predicted"/>
<name>A0A9D1SIK9_9FIRM</name>
<dbReference type="EMBL" id="DVNE01000039">
    <property type="protein sequence ID" value="HIU61804.1"/>
    <property type="molecule type" value="Genomic_DNA"/>
</dbReference>
<organism evidence="3 4">
    <name type="scientific">Candidatus Coproplasma excrementigallinarum</name>
    <dbReference type="NCBI Taxonomy" id="2840747"/>
    <lineage>
        <taxon>Bacteria</taxon>
        <taxon>Bacillati</taxon>
        <taxon>Bacillota</taxon>
        <taxon>Clostridia</taxon>
        <taxon>Eubacteriales</taxon>
        <taxon>Candidatus Coproplasma</taxon>
    </lineage>
</organism>
<reference evidence="3" key="2">
    <citation type="journal article" date="2021" name="PeerJ">
        <title>Extensive microbial diversity within the chicken gut microbiome revealed by metagenomics and culture.</title>
        <authorList>
            <person name="Gilroy R."/>
            <person name="Ravi A."/>
            <person name="Getino M."/>
            <person name="Pursley I."/>
            <person name="Horton D.L."/>
            <person name="Alikhan N.F."/>
            <person name="Baker D."/>
            <person name="Gharbi K."/>
            <person name="Hall N."/>
            <person name="Watson M."/>
            <person name="Adriaenssens E.M."/>
            <person name="Foster-Nyarko E."/>
            <person name="Jarju S."/>
            <person name="Secka A."/>
            <person name="Antonio M."/>
            <person name="Oren A."/>
            <person name="Chaudhuri R.R."/>
            <person name="La Ragione R."/>
            <person name="Hildebrand F."/>
            <person name="Pallen M.J."/>
        </authorList>
    </citation>
    <scope>NUCLEOTIDE SEQUENCE</scope>
    <source>
        <strain evidence="3">CHK195-12923</strain>
    </source>
</reference>
<gene>
    <name evidence="3" type="ORF">IAB69_04070</name>
</gene>
<reference evidence="3" key="1">
    <citation type="submission" date="2020-10" db="EMBL/GenBank/DDBJ databases">
        <authorList>
            <person name="Gilroy R."/>
        </authorList>
    </citation>
    <scope>NUCLEOTIDE SEQUENCE</scope>
    <source>
        <strain evidence="3">CHK195-12923</strain>
    </source>
</reference>
<feature type="domain" description="DUF3899" evidence="2">
    <location>
        <begin position="49"/>
        <end position="128"/>
    </location>
</feature>
<keyword evidence="1" id="KW-0472">Membrane</keyword>
<evidence type="ECO:0000313" key="4">
    <source>
        <dbReference type="Proteomes" id="UP000824110"/>
    </source>
</evidence>
<accession>A0A9D1SIK9</accession>
<feature type="transmembrane region" description="Helical" evidence="1">
    <location>
        <begin position="107"/>
        <end position="132"/>
    </location>
</feature>
<comment type="caution">
    <text evidence="3">The sequence shown here is derived from an EMBL/GenBank/DDBJ whole genome shotgun (WGS) entry which is preliminary data.</text>
</comment>
<feature type="transmembrane region" description="Helical" evidence="1">
    <location>
        <begin position="6"/>
        <end position="30"/>
    </location>
</feature>
<dbReference type="InterPro" id="IPR025007">
    <property type="entry name" value="DUF3899"/>
</dbReference>
<evidence type="ECO:0000259" key="2">
    <source>
        <dbReference type="Pfam" id="PF13038"/>
    </source>
</evidence>
<dbReference type="Pfam" id="PF13038">
    <property type="entry name" value="DUF3899"/>
    <property type="match status" value="1"/>
</dbReference>
<feature type="transmembrane region" description="Helical" evidence="1">
    <location>
        <begin position="42"/>
        <end position="61"/>
    </location>
</feature>
<evidence type="ECO:0000256" key="1">
    <source>
        <dbReference type="SAM" id="Phobius"/>
    </source>
</evidence>
<sequence length="136" mass="15491">MIKKTLIKYAVSLTIAAVIVVLVLWMQGYFTQTEWRVQCKNLCDAFTVSGLVFILVSALVWVSNMGIFLGLGYAFSVFINSIIPFRGKRRHESYADYRERKTGKGGLKGYSFIFFTGLVYFVVAIVFLIIYYQLPA</sequence>
<protein>
    <submittedName>
        <fullName evidence="3">DUF3899 domain-containing protein</fullName>
    </submittedName>
</protein>